<proteinExistence type="predicted"/>
<gene>
    <name evidence="1" type="ORF">FSB_LOCUS9889</name>
</gene>
<reference evidence="1" key="1">
    <citation type="submission" date="2018-02" db="EMBL/GenBank/DDBJ databases">
        <authorList>
            <person name="Cohen D.B."/>
            <person name="Kent A.D."/>
        </authorList>
    </citation>
    <scope>NUCLEOTIDE SEQUENCE</scope>
</reference>
<sequence length="112" mass="13337">MEVLESRELLLSLSESIAFHRLPSLETNAVITKAKGANVYSWDDQERIFVLRQAKAMEKRERGSELPLEEQRRLGMGETDCKAMESFRERNREFYREKVRVCVIVWRREMWG</sequence>
<organism evidence="1">
    <name type="scientific">Fagus sylvatica</name>
    <name type="common">Beechnut</name>
    <dbReference type="NCBI Taxonomy" id="28930"/>
    <lineage>
        <taxon>Eukaryota</taxon>
        <taxon>Viridiplantae</taxon>
        <taxon>Streptophyta</taxon>
        <taxon>Embryophyta</taxon>
        <taxon>Tracheophyta</taxon>
        <taxon>Spermatophyta</taxon>
        <taxon>Magnoliopsida</taxon>
        <taxon>eudicotyledons</taxon>
        <taxon>Gunneridae</taxon>
        <taxon>Pentapetalae</taxon>
        <taxon>rosids</taxon>
        <taxon>fabids</taxon>
        <taxon>Fagales</taxon>
        <taxon>Fagaceae</taxon>
        <taxon>Fagus</taxon>
    </lineage>
</organism>
<protein>
    <submittedName>
        <fullName evidence="1">Uncharacterized protein</fullName>
    </submittedName>
</protein>
<name>A0A2N9ET85_FAGSY</name>
<dbReference type="AlphaFoldDB" id="A0A2N9ET85"/>
<dbReference type="EMBL" id="OIVN01000554">
    <property type="protein sequence ID" value="SPC82007.1"/>
    <property type="molecule type" value="Genomic_DNA"/>
</dbReference>
<accession>A0A2N9ET85</accession>
<evidence type="ECO:0000313" key="1">
    <source>
        <dbReference type="EMBL" id="SPC82007.1"/>
    </source>
</evidence>